<dbReference type="InParanoid" id="A0A543B248"/>
<accession>A0A543B248</accession>
<proteinExistence type="predicted"/>
<keyword evidence="3" id="KW-1185">Reference proteome</keyword>
<dbReference type="OrthoDB" id="3252095at2"/>
<comment type="caution">
    <text evidence="2">The sequence shown here is derived from an EMBL/GenBank/DDBJ whole genome shotgun (WGS) entry which is preliminary data.</text>
</comment>
<reference evidence="2 3" key="1">
    <citation type="submission" date="2019-06" db="EMBL/GenBank/DDBJ databases">
        <title>Sequencing the genomes of 1000 actinobacteria strains.</title>
        <authorList>
            <person name="Klenk H.-P."/>
        </authorList>
    </citation>
    <scope>NUCLEOTIDE SEQUENCE [LARGE SCALE GENOMIC DNA]</scope>
    <source>
        <strain evidence="2 3">DSM 45928</strain>
    </source>
</reference>
<evidence type="ECO:0000313" key="2">
    <source>
        <dbReference type="EMBL" id="TQL78915.1"/>
    </source>
</evidence>
<name>A0A543B248_9ACTN</name>
<dbReference type="AlphaFoldDB" id="A0A543B248"/>
<evidence type="ECO:0000259" key="1">
    <source>
        <dbReference type="Pfam" id="PF13349"/>
    </source>
</evidence>
<sequence>MSEFPCDGPISVNVLLAAGRCEIIAEDRDSATVEVTPHRNDKRSREAAEATRVDFSNNKLTVQAPEGMAGMVINFGRSSAIDVAIRVPRNSSANVKSASAPINLSGEYDVVQATTASGEITVEKAADASVNTASGDIRVTECSGNAKGNTVSGDLQLDWVGNNTNLKSVSGDVRIGYAGGSVSGGSVSGDITINTLKTGNCQLKSVSGSVSIGIAPGTGVWMDLNTVSGSTSSDLPVGDLPTETVANVELRVGTVSGNIDLFRSGAA</sequence>
<dbReference type="InterPro" id="IPR025164">
    <property type="entry name" value="Toastrack_DUF4097"/>
</dbReference>
<feature type="domain" description="DUF4097" evidence="1">
    <location>
        <begin position="22"/>
        <end position="261"/>
    </location>
</feature>
<dbReference type="Proteomes" id="UP000317043">
    <property type="component" value="Unassembled WGS sequence"/>
</dbReference>
<dbReference type="EMBL" id="VFOW01000001">
    <property type="protein sequence ID" value="TQL78915.1"/>
    <property type="molecule type" value="Genomic_DNA"/>
</dbReference>
<protein>
    <submittedName>
        <fullName evidence="2">DUF4097 and DUF4098 domain-containing protein YvlB</fullName>
    </submittedName>
</protein>
<organism evidence="2 3">
    <name type="scientific">Stackebrandtia endophytica</name>
    <dbReference type="NCBI Taxonomy" id="1496996"/>
    <lineage>
        <taxon>Bacteria</taxon>
        <taxon>Bacillati</taxon>
        <taxon>Actinomycetota</taxon>
        <taxon>Actinomycetes</taxon>
        <taxon>Glycomycetales</taxon>
        <taxon>Glycomycetaceae</taxon>
        <taxon>Stackebrandtia</taxon>
    </lineage>
</organism>
<evidence type="ECO:0000313" key="3">
    <source>
        <dbReference type="Proteomes" id="UP000317043"/>
    </source>
</evidence>
<dbReference type="RefSeq" id="WP_142043830.1">
    <property type="nucleotide sequence ID" value="NZ_JBHTGS010000002.1"/>
</dbReference>
<gene>
    <name evidence="2" type="ORF">FB566_4512</name>
</gene>
<dbReference type="Pfam" id="PF13349">
    <property type="entry name" value="DUF4097"/>
    <property type="match status" value="1"/>
</dbReference>